<evidence type="ECO:0000313" key="3">
    <source>
        <dbReference type="Proteomes" id="UP000274920"/>
    </source>
</evidence>
<reference evidence="2" key="1">
    <citation type="submission" date="2018-10" db="EMBL/GenBank/DDBJ databases">
        <title>Schaedlerella arabinophila gen. nov. sp. nov., isolated from the mouse intestinal tract and comparative analysis with the genome of the closely related altered Schaedler flora strain ASF502.</title>
        <authorList>
            <person name="Miyake S."/>
            <person name="Soh M."/>
            <person name="Seedorf H."/>
        </authorList>
    </citation>
    <scope>NUCLEOTIDE SEQUENCE [LARGE SCALE GENOMIC DNA]</scope>
    <source>
        <strain evidence="2">DSM 106076</strain>
    </source>
</reference>
<dbReference type="Proteomes" id="UP000274920">
    <property type="component" value="Unassembled WGS sequence"/>
</dbReference>
<dbReference type="RefSeq" id="WP_125128774.1">
    <property type="nucleotide sequence ID" value="NZ_RHJS01000002.1"/>
</dbReference>
<organism evidence="2 3">
    <name type="scientific">Schaedlerella arabinosiphila</name>
    <dbReference type="NCBI Taxonomy" id="2044587"/>
    <lineage>
        <taxon>Bacteria</taxon>
        <taxon>Bacillati</taxon>
        <taxon>Bacillota</taxon>
        <taxon>Clostridia</taxon>
        <taxon>Lachnospirales</taxon>
        <taxon>Lachnospiraceae</taxon>
        <taxon>Schaedlerella</taxon>
    </lineage>
</organism>
<evidence type="ECO:0000259" key="1">
    <source>
        <dbReference type="Pfam" id="PF12959"/>
    </source>
</evidence>
<protein>
    <submittedName>
        <fullName evidence="2">DUF3848 domain-containing protein</fullName>
    </submittedName>
</protein>
<sequence length="115" mass="13620">MDYQEYRQSLNQKLAERVERELADFREDILSKSPQEIYDAAYQIILKNDIAECFSDADYSPQAAKALMKSPNLLQDIYEEWIEREDSHMDELRQTVADFKSYMVKTEKILSGKER</sequence>
<proteinExistence type="predicted"/>
<dbReference type="EMBL" id="RHJS01000002">
    <property type="protein sequence ID" value="RRK33521.1"/>
    <property type="molecule type" value="Genomic_DNA"/>
</dbReference>
<dbReference type="InterPro" id="IPR024380">
    <property type="entry name" value="DUF3848"/>
</dbReference>
<comment type="caution">
    <text evidence="2">The sequence shown here is derived from an EMBL/GenBank/DDBJ whole genome shotgun (WGS) entry which is preliminary data.</text>
</comment>
<accession>A0A3R8M0Y9</accession>
<dbReference type="Pfam" id="PF12959">
    <property type="entry name" value="DUF3848"/>
    <property type="match status" value="1"/>
</dbReference>
<evidence type="ECO:0000313" key="2">
    <source>
        <dbReference type="EMBL" id="RRK33521.1"/>
    </source>
</evidence>
<name>A0A3R8M0Y9_9FIRM</name>
<keyword evidence="3" id="KW-1185">Reference proteome</keyword>
<gene>
    <name evidence="2" type="ORF">EBB54_20840</name>
</gene>
<feature type="domain" description="DUF3848" evidence="1">
    <location>
        <begin position="11"/>
        <end position="97"/>
    </location>
</feature>
<dbReference type="AlphaFoldDB" id="A0A3R8M0Y9"/>